<sequence length="316" mass="34431">MTSSQKLIVVLGANGTQGGSVLSTFATDPSWRVRALTRNVSSPKAQVLLSKRPVANIELVSADLNDIFSLAKAFAGAHAIFGVTDFWTLYGDDKIQAQAQAKGQPANELCFDLEVQQGKNIFDAASQIPTLERLVFSGLSNASELSGGKYKYVLHYDSKAVAMDYAKEELPELWAKTSVVQLGYYLENFLAHPWMIPRKDSDGTFIFTGPNSSRVDLPAGKHVIAYRELMPLEQFAGIWGKMLGVQAIVKHDGIGSSMGQIPEPLKKELDETFAYAEEFGFRGGDPSVIHPEDIGLKTGSVEDWVKAQDWSAVVGA</sequence>
<evidence type="ECO:0000313" key="4">
    <source>
        <dbReference type="EMBL" id="KAK5071422.1"/>
    </source>
</evidence>
<reference evidence="4 5" key="1">
    <citation type="submission" date="2023-08" db="EMBL/GenBank/DDBJ databases">
        <title>Black Yeasts Isolated from many extreme environments.</title>
        <authorList>
            <person name="Coleine C."/>
            <person name="Stajich J.E."/>
            <person name="Selbmann L."/>
        </authorList>
    </citation>
    <scope>NUCLEOTIDE SEQUENCE [LARGE SCALE GENOMIC DNA]</scope>
    <source>
        <strain evidence="4 5">CCFEE 5885</strain>
    </source>
</reference>
<dbReference type="SUPFAM" id="SSF51735">
    <property type="entry name" value="NAD(P)-binding Rossmann-fold domains"/>
    <property type="match status" value="1"/>
</dbReference>
<dbReference type="PANTHER" id="PTHR42748">
    <property type="entry name" value="NITROGEN METABOLITE REPRESSION PROTEIN NMRA FAMILY MEMBER"/>
    <property type="match status" value="1"/>
</dbReference>
<protein>
    <recommendedName>
        <fullName evidence="3">NmrA-like domain-containing protein</fullName>
    </recommendedName>
</protein>
<accession>A0ABR0JU08</accession>
<comment type="similarity">
    <text evidence="1">Belongs to the NmrA-type oxidoreductase family.</text>
</comment>
<evidence type="ECO:0000256" key="2">
    <source>
        <dbReference type="ARBA" id="ARBA00022857"/>
    </source>
</evidence>
<dbReference type="Gene3D" id="3.40.50.720">
    <property type="entry name" value="NAD(P)-binding Rossmann-like Domain"/>
    <property type="match status" value="1"/>
</dbReference>
<dbReference type="PANTHER" id="PTHR42748:SF28">
    <property type="entry name" value="NMRA-LIKE DOMAIN-CONTAINING PROTEIN"/>
    <property type="match status" value="1"/>
</dbReference>
<comment type="caution">
    <text evidence="4">The sequence shown here is derived from an EMBL/GenBank/DDBJ whole genome shotgun (WGS) entry which is preliminary data.</text>
</comment>
<gene>
    <name evidence="4" type="ORF">LTR24_010538</name>
</gene>
<dbReference type="InterPro" id="IPR051164">
    <property type="entry name" value="NmrA-like_oxidored"/>
</dbReference>
<feature type="domain" description="NmrA-like" evidence="3">
    <location>
        <begin position="5"/>
        <end position="218"/>
    </location>
</feature>
<organism evidence="4 5">
    <name type="scientific">Lithohypha guttulata</name>
    <dbReference type="NCBI Taxonomy" id="1690604"/>
    <lineage>
        <taxon>Eukaryota</taxon>
        <taxon>Fungi</taxon>
        <taxon>Dikarya</taxon>
        <taxon>Ascomycota</taxon>
        <taxon>Pezizomycotina</taxon>
        <taxon>Eurotiomycetes</taxon>
        <taxon>Chaetothyriomycetidae</taxon>
        <taxon>Chaetothyriales</taxon>
        <taxon>Trichomeriaceae</taxon>
        <taxon>Lithohypha</taxon>
    </lineage>
</organism>
<dbReference type="Proteomes" id="UP001345013">
    <property type="component" value="Unassembled WGS sequence"/>
</dbReference>
<dbReference type="InterPro" id="IPR036291">
    <property type="entry name" value="NAD(P)-bd_dom_sf"/>
</dbReference>
<keyword evidence="2" id="KW-0521">NADP</keyword>
<dbReference type="EMBL" id="JAVRRG010000352">
    <property type="protein sequence ID" value="KAK5071422.1"/>
    <property type="molecule type" value="Genomic_DNA"/>
</dbReference>
<dbReference type="Gene3D" id="3.90.25.10">
    <property type="entry name" value="UDP-galactose 4-epimerase, domain 1"/>
    <property type="match status" value="1"/>
</dbReference>
<keyword evidence="5" id="KW-1185">Reference proteome</keyword>
<evidence type="ECO:0000313" key="5">
    <source>
        <dbReference type="Proteomes" id="UP001345013"/>
    </source>
</evidence>
<evidence type="ECO:0000256" key="1">
    <source>
        <dbReference type="ARBA" id="ARBA00006328"/>
    </source>
</evidence>
<dbReference type="InterPro" id="IPR008030">
    <property type="entry name" value="NmrA-like"/>
</dbReference>
<evidence type="ECO:0000259" key="3">
    <source>
        <dbReference type="Pfam" id="PF05368"/>
    </source>
</evidence>
<dbReference type="Pfam" id="PF05368">
    <property type="entry name" value="NmrA"/>
    <property type="match status" value="1"/>
</dbReference>
<name>A0ABR0JU08_9EURO</name>
<proteinExistence type="inferred from homology"/>